<dbReference type="PANTHER" id="PTHR43133">
    <property type="entry name" value="RNA POLYMERASE ECF-TYPE SIGMA FACTO"/>
    <property type="match status" value="1"/>
</dbReference>
<reference evidence="8" key="1">
    <citation type="journal article" date="2014" name="BMC Genomics">
        <title>Genome sequencing of two Neorhizobium galegae strains reveals a noeT gene responsible for the unusual acetylation of the nodulation factors.</title>
        <authorList>
            <person name="Osterman J."/>
            <person name="Marsh J."/>
            <person name="Laine P.K."/>
            <person name="Zeng Z."/>
            <person name="Alatalo E."/>
            <person name="Sullivan J.T."/>
            <person name="Young J.P."/>
            <person name="Thomas-Oates J."/>
            <person name="Paulin L."/>
            <person name="Lindstrom K."/>
        </authorList>
    </citation>
    <scope>NUCLEOTIDE SEQUENCE [LARGE SCALE GENOMIC DNA]</scope>
    <source>
        <strain evidence="8">HAMBI 540</strain>
    </source>
</reference>
<dbReference type="RefSeq" id="WP_038587297.1">
    <property type="nucleotide sequence ID" value="NZ_HG938353.1"/>
</dbReference>
<keyword evidence="8" id="KW-1185">Reference proteome</keyword>
<name>A0A068SR10_NEOGA</name>
<keyword evidence="2" id="KW-0805">Transcription regulation</keyword>
<dbReference type="InterPro" id="IPR014284">
    <property type="entry name" value="RNA_pol_sigma-70_dom"/>
</dbReference>
<dbReference type="InterPro" id="IPR013324">
    <property type="entry name" value="RNA_pol_sigma_r3/r4-like"/>
</dbReference>
<accession>A0A068SR10</accession>
<evidence type="ECO:0000313" key="8">
    <source>
        <dbReference type="Proteomes" id="UP000028181"/>
    </source>
</evidence>
<dbReference type="KEGG" id="ngg:RG540_CH20320"/>
<protein>
    <submittedName>
        <fullName evidence="7">RNA polymerase sigma factor AlgU</fullName>
    </submittedName>
</protein>
<dbReference type="InterPro" id="IPR013325">
    <property type="entry name" value="RNA_pol_sigma_r2"/>
</dbReference>
<dbReference type="OrthoDB" id="9780326at2"/>
<evidence type="ECO:0000259" key="5">
    <source>
        <dbReference type="Pfam" id="PF04542"/>
    </source>
</evidence>
<evidence type="ECO:0000256" key="1">
    <source>
        <dbReference type="ARBA" id="ARBA00010641"/>
    </source>
</evidence>
<dbReference type="eggNOG" id="COG1595">
    <property type="taxonomic scope" value="Bacteria"/>
</dbReference>
<feature type="domain" description="RNA polymerase sigma factor 70 region 4 type 2" evidence="6">
    <location>
        <begin position="115"/>
        <end position="166"/>
    </location>
</feature>
<evidence type="ECO:0000256" key="2">
    <source>
        <dbReference type="ARBA" id="ARBA00023015"/>
    </source>
</evidence>
<keyword evidence="3" id="KW-0731">Sigma factor</keyword>
<comment type="similarity">
    <text evidence="1">Belongs to the sigma-70 factor family. ECF subfamily.</text>
</comment>
<feature type="domain" description="RNA polymerase sigma-70 region 2" evidence="5">
    <location>
        <begin position="20"/>
        <end position="87"/>
    </location>
</feature>
<dbReference type="HOGENOM" id="CLU_047691_3_0_5"/>
<evidence type="ECO:0000256" key="3">
    <source>
        <dbReference type="ARBA" id="ARBA00023082"/>
    </source>
</evidence>
<dbReference type="Gene3D" id="1.10.1740.10">
    <property type="match status" value="1"/>
</dbReference>
<dbReference type="NCBIfam" id="TIGR02937">
    <property type="entry name" value="sigma70-ECF"/>
    <property type="match status" value="1"/>
</dbReference>
<dbReference type="GO" id="GO:0016987">
    <property type="term" value="F:sigma factor activity"/>
    <property type="evidence" value="ECO:0007669"/>
    <property type="project" value="UniProtKB-KW"/>
</dbReference>
<dbReference type="GO" id="GO:0006352">
    <property type="term" value="P:DNA-templated transcription initiation"/>
    <property type="evidence" value="ECO:0007669"/>
    <property type="project" value="InterPro"/>
</dbReference>
<evidence type="ECO:0000313" key="7">
    <source>
        <dbReference type="EMBL" id="CDN48201.1"/>
    </source>
</evidence>
<evidence type="ECO:0000256" key="4">
    <source>
        <dbReference type="ARBA" id="ARBA00023163"/>
    </source>
</evidence>
<dbReference type="Proteomes" id="UP000028181">
    <property type="component" value="Chromosome I"/>
</dbReference>
<evidence type="ECO:0000259" key="6">
    <source>
        <dbReference type="Pfam" id="PF08281"/>
    </source>
</evidence>
<dbReference type="AlphaFoldDB" id="A0A068SR10"/>
<dbReference type="InterPro" id="IPR007627">
    <property type="entry name" value="RNA_pol_sigma70_r2"/>
</dbReference>
<dbReference type="Gene3D" id="1.10.10.10">
    <property type="entry name" value="Winged helix-like DNA-binding domain superfamily/Winged helix DNA-binding domain"/>
    <property type="match status" value="1"/>
</dbReference>
<dbReference type="GO" id="GO:0003677">
    <property type="term" value="F:DNA binding"/>
    <property type="evidence" value="ECO:0007669"/>
    <property type="project" value="InterPro"/>
</dbReference>
<dbReference type="InterPro" id="IPR013249">
    <property type="entry name" value="RNA_pol_sigma70_r4_t2"/>
</dbReference>
<dbReference type="PANTHER" id="PTHR43133:SF51">
    <property type="entry name" value="RNA POLYMERASE SIGMA FACTOR"/>
    <property type="match status" value="1"/>
</dbReference>
<dbReference type="SUPFAM" id="SSF88659">
    <property type="entry name" value="Sigma3 and sigma4 domains of RNA polymerase sigma factors"/>
    <property type="match status" value="1"/>
</dbReference>
<sequence>MSAEILDKACQGDRNAFSALVAAHYDFIHAVAWRWCGSESDAEDIAQDVCIRLGKAIRSFKGQSAFRTWLYTLTLNAVRDHQRQSSRRRRDQDRLANDPIFFSHLEPEEDDRGDWLWAAVRRLPEKQRDAVLLVHSEGLSHAAAAGILDCSENTVSWHLHEARKRLKDLLKKEAV</sequence>
<organism evidence="7 8">
    <name type="scientific">Neorhizobium galegae bv. orientalis str. HAMBI 540</name>
    <dbReference type="NCBI Taxonomy" id="1028800"/>
    <lineage>
        <taxon>Bacteria</taxon>
        <taxon>Pseudomonadati</taxon>
        <taxon>Pseudomonadota</taxon>
        <taxon>Alphaproteobacteria</taxon>
        <taxon>Hyphomicrobiales</taxon>
        <taxon>Rhizobiaceae</taxon>
        <taxon>Rhizobium/Agrobacterium group</taxon>
        <taxon>Neorhizobium</taxon>
    </lineage>
</organism>
<proteinExistence type="inferred from homology"/>
<dbReference type="CDD" id="cd06171">
    <property type="entry name" value="Sigma70_r4"/>
    <property type="match status" value="1"/>
</dbReference>
<keyword evidence="4" id="KW-0804">Transcription</keyword>
<dbReference type="PATRIC" id="fig|1028800.3.peg.2051"/>
<dbReference type="InterPro" id="IPR039425">
    <property type="entry name" value="RNA_pol_sigma-70-like"/>
</dbReference>
<dbReference type="Pfam" id="PF04542">
    <property type="entry name" value="Sigma70_r2"/>
    <property type="match status" value="1"/>
</dbReference>
<dbReference type="EMBL" id="HG938353">
    <property type="protein sequence ID" value="CDN48201.1"/>
    <property type="molecule type" value="Genomic_DNA"/>
</dbReference>
<dbReference type="GeneID" id="24258288"/>
<dbReference type="Pfam" id="PF08281">
    <property type="entry name" value="Sigma70_r4_2"/>
    <property type="match status" value="1"/>
</dbReference>
<gene>
    <name evidence="7" type="primary">algU</name>
    <name evidence="7" type="ORF">RG540_CH20320</name>
</gene>
<dbReference type="InterPro" id="IPR036388">
    <property type="entry name" value="WH-like_DNA-bd_sf"/>
</dbReference>
<dbReference type="SUPFAM" id="SSF88946">
    <property type="entry name" value="Sigma2 domain of RNA polymerase sigma factors"/>
    <property type="match status" value="1"/>
</dbReference>